<feature type="region of interest" description="Disordered" evidence="1">
    <location>
        <begin position="179"/>
        <end position="220"/>
    </location>
</feature>
<dbReference type="Proteomes" id="UP001161247">
    <property type="component" value="Chromosome 9"/>
</dbReference>
<evidence type="ECO:0000313" key="3">
    <source>
        <dbReference type="Proteomes" id="UP001161247"/>
    </source>
</evidence>
<accession>A0AAV1ECY0</accession>
<dbReference type="PANTHER" id="PTHR46250:SF15">
    <property type="entry name" value="OS01G0523800 PROTEIN"/>
    <property type="match status" value="1"/>
</dbReference>
<reference evidence="2" key="1">
    <citation type="submission" date="2023-03" db="EMBL/GenBank/DDBJ databases">
        <authorList>
            <person name="Julca I."/>
        </authorList>
    </citation>
    <scope>NUCLEOTIDE SEQUENCE</scope>
</reference>
<evidence type="ECO:0000313" key="2">
    <source>
        <dbReference type="EMBL" id="CAI9117543.1"/>
    </source>
</evidence>
<feature type="compositionally biased region" description="Low complexity" evidence="1">
    <location>
        <begin position="204"/>
        <end position="217"/>
    </location>
</feature>
<dbReference type="EMBL" id="OX459126">
    <property type="protein sequence ID" value="CAI9117543.1"/>
    <property type="molecule type" value="Genomic_DNA"/>
</dbReference>
<keyword evidence="3" id="KW-1185">Reference proteome</keyword>
<proteinExistence type="predicted"/>
<sequence>METEEIIRGRGKNKQFWTTDETKALIEALQKLASDTSNTWKTDGGSFKNNYMLELHKIILDKIPSFSKKISPHLESKIRWLKNRYHVITKMCKESGCSWNDVEHKIDCDQQWYENWCKKHKEAKGLWNFQFPYLRDLDIVYGTSDRELDAIDEVPVYALEAPGDAEQNMKNIHDVESGDHGCSRAISSSSDSEPDVNEELNVHKTPTTTSTTNMSGTKSKRPVDIVITKPQKKQKEATPEQSIGSDFKDLVGKLETFMEGLTSHLGAMAAAINNDDKRAQMASERMYRLVNELIGLGLKGGDLYKVAKAMSKDPIDVDLFFSLPTHMKKDYVNGFR</sequence>
<name>A0AAV1ECY0_OLDCO</name>
<organism evidence="2 3">
    <name type="scientific">Oldenlandia corymbosa var. corymbosa</name>
    <dbReference type="NCBI Taxonomy" id="529605"/>
    <lineage>
        <taxon>Eukaryota</taxon>
        <taxon>Viridiplantae</taxon>
        <taxon>Streptophyta</taxon>
        <taxon>Embryophyta</taxon>
        <taxon>Tracheophyta</taxon>
        <taxon>Spermatophyta</taxon>
        <taxon>Magnoliopsida</taxon>
        <taxon>eudicotyledons</taxon>
        <taxon>Gunneridae</taxon>
        <taxon>Pentapetalae</taxon>
        <taxon>asterids</taxon>
        <taxon>lamiids</taxon>
        <taxon>Gentianales</taxon>
        <taxon>Rubiaceae</taxon>
        <taxon>Rubioideae</taxon>
        <taxon>Spermacoceae</taxon>
        <taxon>Hedyotis-Oldenlandia complex</taxon>
        <taxon>Oldenlandia</taxon>
    </lineage>
</organism>
<gene>
    <name evidence="2" type="ORF">OLC1_LOCUS23591</name>
</gene>
<dbReference type="AlphaFoldDB" id="A0AAV1ECY0"/>
<evidence type="ECO:0000256" key="1">
    <source>
        <dbReference type="SAM" id="MobiDB-lite"/>
    </source>
</evidence>
<protein>
    <submittedName>
        <fullName evidence="2">OLC1v1018945C1</fullName>
    </submittedName>
</protein>
<dbReference type="PANTHER" id="PTHR46250">
    <property type="entry name" value="MYB/SANT-LIKE DNA-BINDING DOMAIN PROTEIN-RELATED"/>
    <property type="match status" value="1"/>
</dbReference>